<keyword evidence="2" id="KW-1185">Reference proteome</keyword>
<name>A0ACC2NYL4_9HYME</name>
<gene>
    <name evidence="1" type="ORF">QAD02_012085</name>
</gene>
<dbReference type="Proteomes" id="UP001239111">
    <property type="component" value="Chromosome 2"/>
</dbReference>
<reference evidence="1" key="1">
    <citation type="submission" date="2023-04" db="EMBL/GenBank/DDBJ databases">
        <title>A chromosome-level genome assembly of the parasitoid wasp Eretmocerus hayati.</title>
        <authorList>
            <person name="Zhong Y."/>
            <person name="Liu S."/>
            <person name="Liu Y."/>
        </authorList>
    </citation>
    <scope>NUCLEOTIDE SEQUENCE</scope>
    <source>
        <strain evidence="1">ZJU_SS_LIU_2023</strain>
    </source>
</reference>
<sequence length="395" mass="44591">MDNIRLALFVTLLNLIACTKTIEVKSVSKISDFRPSTQLFDAAVHETSIWYISCEESKKLKKSCSVVYENHSLKKTKSIKKCSFSPDVEVVDHALLANIYPINEDAAIIAWSESDRKSSELKILKLITVKFSDCSTSSLSIHRDSLKYDPESAPVINVFMEDGNYLISFENKTLCDKLCVETFDSKGRSVKGPVNINAEVIGKSSLVLQDPLVSESLHSCIRVLTQERLNSSLIFDEKLSKISYKDLILGAGVSTANGKLGFCKREKSQKTSFRCFQGDTKKWINLSFNYEPTNMLMYNLPEGGYLLLTSEKGDSVQERNQGQLIFYLTKFDANGQRQGSAEIMRRGCHARYVKEDSILGQIFEDENDNYCVSSLSIARQFEFVLKCVRKEDLNQ</sequence>
<evidence type="ECO:0000313" key="1">
    <source>
        <dbReference type="EMBL" id="KAJ8676298.1"/>
    </source>
</evidence>
<comment type="caution">
    <text evidence="1">The sequence shown here is derived from an EMBL/GenBank/DDBJ whole genome shotgun (WGS) entry which is preliminary data.</text>
</comment>
<proteinExistence type="predicted"/>
<organism evidence="1 2">
    <name type="scientific">Eretmocerus hayati</name>
    <dbReference type="NCBI Taxonomy" id="131215"/>
    <lineage>
        <taxon>Eukaryota</taxon>
        <taxon>Metazoa</taxon>
        <taxon>Ecdysozoa</taxon>
        <taxon>Arthropoda</taxon>
        <taxon>Hexapoda</taxon>
        <taxon>Insecta</taxon>
        <taxon>Pterygota</taxon>
        <taxon>Neoptera</taxon>
        <taxon>Endopterygota</taxon>
        <taxon>Hymenoptera</taxon>
        <taxon>Apocrita</taxon>
        <taxon>Proctotrupomorpha</taxon>
        <taxon>Chalcidoidea</taxon>
        <taxon>Aphelinidae</taxon>
        <taxon>Aphelininae</taxon>
        <taxon>Eretmocerus</taxon>
    </lineage>
</organism>
<protein>
    <submittedName>
        <fullName evidence="1">Uncharacterized protein</fullName>
    </submittedName>
</protein>
<accession>A0ACC2NYL4</accession>
<evidence type="ECO:0000313" key="2">
    <source>
        <dbReference type="Proteomes" id="UP001239111"/>
    </source>
</evidence>
<dbReference type="EMBL" id="CM056742">
    <property type="protein sequence ID" value="KAJ8676298.1"/>
    <property type="molecule type" value="Genomic_DNA"/>
</dbReference>